<organism evidence="10 11">
    <name type="scientific">Thiohalobacter thiocyanaticus</name>
    <dbReference type="NCBI Taxonomy" id="585455"/>
    <lineage>
        <taxon>Bacteria</taxon>
        <taxon>Pseudomonadati</taxon>
        <taxon>Pseudomonadota</taxon>
        <taxon>Gammaproteobacteria</taxon>
        <taxon>Thiohalobacterales</taxon>
        <taxon>Thiohalobacteraceae</taxon>
        <taxon>Thiohalobacter</taxon>
    </lineage>
</organism>
<feature type="transmembrane region" description="Helical" evidence="7">
    <location>
        <begin position="276"/>
        <end position="301"/>
    </location>
</feature>
<dbReference type="Pfam" id="PF12704">
    <property type="entry name" value="MacB_PCD"/>
    <property type="match status" value="1"/>
</dbReference>
<evidence type="ECO:0000313" key="11">
    <source>
        <dbReference type="Proteomes" id="UP000218765"/>
    </source>
</evidence>
<dbReference type="EMBL" id="AP018052">
    <property type="protein sequence ID" value="BAZ94442.1"/>
    <property type="molecule type" value="Genomic_DNA"/>
</dbReference>
<evidence type="ECO:0000259" key="8">
    <source>
        <dbReference type="Pfam" id="PF02687"/>
    </source>
</evidence>
<accession>A0A1Z4VSQ9</accession>
<feature type="domain" description="MacB-like periplasmic core" evidence="9">
    <location>
        <begin position="20"/>
        <end position="238"/>
    </location>
</feature>
<evidence type="ECO:0000256" key="5">
    <source>
        <dbReference type="ARBA" id="ARBA00023136"/>
    </source>
</evidence>
<evidence type="ECO:0000259" key="9">
    <source>
        <dbReference type="Pfam" id="PF12704"/>
    </source>
</evidence>
<protein>
    <submittedName>
        <fullName evidence="10">ABC transporter membrane protein</fullName>
    </submittedName>
</protein>
<dbReference type="KEGG" id="ttc:FOKN1_2062"/>
<dbReference type="PANTHER" id="PTHR30572:SF4">
    <property type="entry name" value="ABC TRANSPORTER PERMEASE YTRF"/>
    <property type="match status" value="1"/>
</dbReference>
<dbReference type="Pfam" id="PF02687">
    <property type="entry name" value="FtsX"/>
    <property type="match status" value="1"/>
</dbReference>
<feature type="transmembrane region" description="Helical" evidence="7">
    <location>
        <begin position="21"/>
        <end position="41"/>
    </location>
</feature>
<evidence type="ECO:0000256" key="1">
    <source>
        <dbReference type="ARBA" id="ARBA00004651"/>
    </source>
</evidence>
<evidence type="ECO:0000256" key="7">
    <source>
        <dbReference type="SAM" id="Phobius"/>
    </source>
</evidence>
<feature type="transmembrane region" description="Helical" evidence="7">
    <location>
        <begin position="364"/>
        <end position="383"/>
    </location>
</feature>
<keyword evidence="3 7" id="KW-0812">Transmembrane</keyword>
<dbReference type="InterPro" id="IPR003838">
    <property type="entry name" value="ABC3_permease_C"/>
</dbReference>
<dbReference type="InterPro" id="IPR050250">
    <property type="entry name" value="Macrolide_Exporter_MacB"/>
</dbReference>
<dbReference type="RefSeq" id="WP_096366533.1">
    <property type="nucleotide sequence ID" value="NZ_AP018052.1"/>
</dbReference>
<dbReference type="Proteomes" id="UP000218765">
    <property type="component" value="Chromosome"/>
</dbReference>
<dbReference type="GO" id="GO:0022857">
    <property type="term" value="F:transmembrane transporter activity"/>
    <property type="evidence" value="ECO:0007669"/>
    <property type="project" value="TreeGrafter"/>
</dbReference>
<keyword evidence="5 7" id="KW-0472">Membrane</keyword>
<dbReference type="GO" id="GO:0005886">
    <property type="term" value="C:plasma membrane"/>
    <property type="evidence" value="ECO:0007669"/>
    <property type="project" value="UniProtKB-SubCell"/>
</dbReference>
<keyword evidence="11" id="KW-1185">Reference proteome</keyword>
<evidence type="ECO:0000256" key="3">
    <source>
        <dbReference type="ARBA" id="ARBA00022692"/>
    </source>
</evidence>
<gene>
    <name evidence="10" type="ORF">FOKN1_2062</name>
</gene>
<dbReference type="AlphaFoldDB" id="A0A1Z4VSQ9"/>
<dbReference type="PANTHER" id="PTHR30572">
    <property type="entry name" value="MEMBRANE COMPONENT OF TRANSPORTER-RELATED"/>
    <property type="match status" value="1"/>
</dbReference>
<name>A0A1Z4VSQ9_9GAMM</name>
<proteinExistence type="inferred from homology"/>
<evidence type="ECO:0000256" key="2">
    <source>
        <dbReference type="ARBA" id="ARBA00022475"/>
    </source>
</evidence>
<comment type="similarity">
    <text evidence="6">Belongs to the ABC-4 integral membrane protein family.</text>
</comment>
<evidence type="ECO:0000256" key="4">
    <source>
        <dbReference type="ARBA" id="ARBA00022989"/>
    </source>
</evidence>
<feature type="transmembrane region" description="Helical" evidence="7">
    <location>
        <begin position="322"/>
        <end position="352"/>
    </location>
</feature>
<feature type="domain" description="ABC3 transporter permease C-terminal" evidence="8">
    <location>
        <begin position="280"/>
        <end position="393"/>
    </location>
</feature>
<reference evidence="10 11" key="1">
    <citation type="submission" date="2017-05" db="EMBL/GenBank/DDBJ databases">
        <title>Thiocyanate degradation by Thiohalobacter thiocyanaticus FOKN1.</title>
        <authorList>
            <person name="Oshiki M."/>
            <person name="Fukushima T."/>
            <person name="Kawano S."/>
            <person name="Nakagawa J."/>
        </authorList>
    </citation>
    <scope>NUCLEOTIDE SEQUENCE [LARGE SCALE GENOMIC DNA]</scope>
    <source>
        <strain evidence="10 11">FOKN1</strain>
    </source>
</reference>
<dbReference type="InterPro" id="IPR025857">
    <property type="entry name" value="MacB_PCD"/>
</dbReference>
<dbReference type="OrthoDB" id="9770036at2"/>
<comment type="subcellular location">
    <subcellularLocation>
        <location evidence="1">Cell membrane</location>
        <topology evidence="1">Multi-pass membrane protein</topology>
    </subcellularLocation>
</comment>
<evidence type="ECO:0000256" key="6">
    <source>
        <dbReference type="ARBA" id="ARBA00038076"/>
    </source>
</evidence>
<keyword evidence="2" id="KW-1003">Cell membrane</keyword>
<evidence type="ECO:0000313" key="10">
    <source>
        <dbReference type="EMBL" id="BAZ94442.1"/>
    </source>
</evidence>
<keyword evidence="4 7" id="KW-1133">Transmembrane helix</keyword>
<sequence>MWWNTLMLALRAIRRNLMRSFLTILGVVIGVAAVITMVTLGNGATRSVADQIASMGSNLLMVRPGQRFGPAAEAAPNFKLADVEAVRNQIGGTAAVAPVVSSAVTAVFQASNWSTSVTGSSNAYFTAANWEIVAGRSFTELEERAGKAVCVIGETVRENLFGQQNPVGAEIRIRQFACEVIGLLGAKGQSAMGSDQDDTVIMPLRTVQRRLVGNTDVRMIMVSVAAGASIDRVKAQLISLLRERRNISEFEDDDFRVMDTRQIAETLTGTTRVLTLLLGAVAAVSLLVGGIGIMNIMLVSVTERTREIGIRLAIGALERDVLLQFLIEAVVLSSLGGVIGILLAAGASVFLAGLMSVPYIFDPAINLLSFVFSAAIGVMFGYFPARRAARLDPIDALRHE</sequence>